<dbReference type="RefSeq" id="WP_345582312.1">
    <property type="nucleotide sequence ID" value="NZ_BAABLV010000031.1"/>
</dbReference>
<reference evidence="3" key="1">
    <citation type="journal article" date="2019" name="Int. J. Syst. Evol. Microbiol.">
        <title>The Global Catalogue of Microorganisms (GCM) 10K type strain sequencing project: providing services to taxonomists for standard genome sequencing and annotation.</title>
        <authorList>
            <consortium name="The Broad Institute Genomics Platform"/>
            <consortium name="The Broad Institute Genome Sequencing Center for Infectious Disease"/>
            <person name="Wu L."/>
            <person name="Ma J."/>
        </authorList>
    </citation>
    <scope>NUCLEOTIDE SEQUENCE [LARGE SCALE GENOMIC DNA]</scope>
    <source>
        <strain evidence="3">JCM 19125</strain>
    </source>
</reference>
<organism evidence="2 3">
    <name type="scientific">Tessaracoccus lubricantis</name>
    <dbReference type="NCBI Taxonomy" id="545543"/>
    <lineage>
        <taxon>Bacteria</taxon>
        <taxon>Bacillati</taxon>
        <taxon>Actinomycetota</taxon>
        <taxon>Actinomycetes</taxon>
        <taxon>Propionibacteriales</taxon>
        <taxon>Propionibacteriaceae</taxon>
        <taxon>Tessaracoccus</taxon>
    </lineage>
</organism>
<protein>
    <submittedName>
        <fullName evidence="2">ElyC/SanA/YdcF family protein</fullName>
    </submittedName>
</protein>
<dbReference type="PANTHER" id="PTHR30336">
    <property type="entry name" value="INNER MEMBRANE PROTEIN, PROBABLE PERMEASE"/>
    <property type="match status" value="1"/>
</dbReference>
<sequence length="227" mass="24437">MTEAAPGRAPRRWRRALVAVGVAAVLGVLPVALSAGRVAWLSSGRTYGVQQAPERAVGMVLGAKADPSGPSAFLAARLDVAARLYEAGRIRAILVTGDGGAESNDEPMVMRTYLERRGVPADRIVEDPAGFDTYDSCVRARDVYGVSEMTVITQDYHLGRAIAICREVGIDAVGVGDTTMLGRFPYNWVKGWLREFPANLKMEWDLLTRRQPQPGAPDPSLLAAAES</sequence>
<evidence type="ECO:0000313" key="2">
    <source>
        <dbReference type="EMBL" id="GAA4900981.1"/>
    </source>
</evidence>
<dbReference type="Pfam" id="PF02698">
    <property type="entry name" value="DUF218"/>
    <property type="match status" value="1"/>
</dbReference>
<dbReference type="InterPro" id="IPR051599">
    <property type="entry name" value="Cell_Envelope_Assoc"/>
</dbReference>
<gene>
    <name evidence="2" type="ORF">GCM10025789_19510</name>
</gene>
<dbReference type="Proteomes" id="UP001501521">
    <property type="component" value="Unassembled WGS sequence"/>
</dbReference>
<dbReference type="CDD" id="cd06259">
    <property type="entry name" value="YdcF-like"/>
    <property type="match status" value="1"/>
</dbReference>
<dbReference type="EMBL" id="BAABLV010000031">
    <property type="protein sequence ID" value="GAA4900981.1"/>
    <property type="molecule type" value="Genomic_DNA"/>
</dbReference>
<dbReference type="PANTHER" id="PTHR30336:SF6">
    <property type="entry name" value="INTEGRAL MEMBRANE PROTEIN"/>
    <property type="match status" value="1"/>
</dbReference>
<feature type="domain" description="DUF218" evidence="1">
    <location>
        <begin position="59"/>
        <end position="173"/>
    </location>
</feature>
<keyword evidence="3" id="KW-1185">Reference proteome</keyword>
<evidence type="ECO:0000313" key="3">
    <source>
        <dbReference type="Proteomes" id="UP001501521"/>
    </source>
</evidence>
<name>A0ABP9FFW2_9ACTN</name>
<proteinExistence type="predicted"/>
<accession>A0ABP9FFW2</accession>
<comment type="caution">
    <text evidence="2">The sequence shown here is derived from an EMBL/GenBank/DDBJ whole genome shotgun (WGS) entry which is preliminary data.</text>
</comment>
<evidence type="ECO:0000259" key="1">
    <source>
        <dbReference type="Pfam" id="PF02698"/>
    </source>
</evidence>
<dbReference type="InterPro" id="IPR003848">
    <property type="entry name" value="DUF218"/>
</dbReference>